<accession>A0A844GMH9</accession>
<evidence type="ECO:0000256" key="5">
    <source>
        <dbReference type="ARBA" id="ARBA00023136"/>
    </source>
</evidence>
<dbReference type="NCBIfam" id="TIGR01145">
    <property type="entry name" value="ATP_synt_delta"/>
    <property type="match status" value="1"/>
</dbReference>
<dbReference type="Proteomes" id="UP000437131">
    <property type="component" value="Unassembled WGS sequence"/>
</dbReference>
<evidence type="ECO:0000256" key="6">
    <source>
        <dbReference type="ARBA" id="ARBA00023196"/>
    </source>
</evidence>
<proteinExistence type="inferred from homology"/>
<dbReference type="GO" id="GO:0045259">
    <property type="term" value="C:proton-transporting ATP synthase complex"/>
    <property type="evidence" value="ECO:0007669"/>
    <property type="project" value="UniProtKB-KW"/>
</dbReference>
<dbReference type="PROSITE" id="PS00389">
    <property type="entry name" value="ATPASE_DELTA"/>
    <property type="match status" value="1"/>
</dbReference>
<dbReference type="SUPFAM" id="SSF47928">
    <property type="entry name" value="N-terminal domain of the delta subunit of the F1F0-ATP synthase"/>
    <property type="match status" value="1"/>
</dbReference>
<comment type="function">
    <text evidence="8">This protein is part of the stalk that links CF(0) to CF(1). It either transmits conformational changes from CF(0) to CF(1) or is implicated in proton conduction.</text>
</comment>
<dbReference type="Gene3D" id="1.10.520.20">
    <property type="entry name" value="N-terminal domain of the delta subunit of the F1F0-ATP synthase"/>
    <property type="match status" value="1"/>
</dbReference>
<reference evidence="10 11" key="1">
    <citation type="submission" date="2019-11" db="EMBL/GenBank/DDBJ databases">
        <title>Isolation of a new High Light Tolerant Cyanobacteria.</title>
        <authorList>
            <person name="Dobson Z."/>
            <person name="Vaughn N."/>
            <person name="Vaughn M."/>
            <person name="Fromme P."/>
            <person name="Mazor Y."/>
        </authorList>
    </citation>
    <scope>NUCLEOTIDE SEQUENCE [LARGE SCALE GENOMIC DNA]</scope>
    <source>
        <strain evidence="10 11">0216</strain>
    </source>
</reference>
<evidence type="ECO:0000313" key="10">
    <source>
        <dbReference type="EMBL" id="MTF37794.1"/>
    </source>
</evidence>
<dbReference type="Pfam" id="PF00213">
    <property type="entry name" value="OSCP"/>
    <property type="match status" value="1"/>
</dbReference>
<evidence type="ECO:0000313" key="11">
    <source>
        <dbReference type="Proteomes" id="UP000437131"/>
    </source>
</evidence>
<evidence type="ECO:0000256" key="8">
    <source>
        <dbReference type="HAMAP-Rule" id="MF_01416"/>
    </source>
</evidence>
<comment type="caution">
    <text evidence="10">The sequence shown here is derived from an EMBL/GenBank/DDBJ whole genome shotgun (WGS) entry which is preliminary data.</text>
</comment>
<evidence type="ECO:0000256" key="7">
    <source>
        <dbReference type="ARBA" id="ARBA00023310"/>
    </source>
</evidence>
<evidence type="ECO:0000256" key="4">
    <source>
        <dbReference type="ARBA" id="ARBA00023065"/>
    </source>
</evidence>
<dbReference type="InterPro" id="IPR026015">
    <property type="entry name" value="ATP_synth_OSCP/delta_N_sf"/>
</dbReference>
<comment type="function">
    <text evidence="8">F(1)F(0) ATP synthase produces ATP from ADP in the presence of a proton or sodium gradient. F-type ATPases consist of two structural domains, F(1) containing the extramembraneous catalytic core and F(0) containing the membrane proton channel, linked together by a central stalk and a peripheral stalk. During catalysis, ATP synthesis in the catalytic domain of F(1) is coupled via a rotary mechanism of the central stalk subunits to proton translocation.</text>
</comment>
<keyword evidence="2 8" id="KW-0813">Transport</keyword>
<keyword evidence="8" id="KW-0793">Thylakoid</keyword>
<evidence type="ECO:0000256" key="9">
    <source>
        <dbReference type="SAM" id="Coils"/>
    </source>
</evidence>
<evidence type="ECO:0000256" key="1">
    <source>
        <dbReference type="ARBA" id="ARBA00004370"/>
    </source>
</evidence>
<keyword evidence="4 8" id="KW-0406">Ion transport</keyword>
<keyword evidence="3 8" id="KW-0375">Hydrogen ion transport</keyword>
<dbReference type="EMBL" id="WMIA01000002">
    <property type="protein sequence ID" value="MTF37794.1"/>
    <property type="molecule type" value="Genomic_DNA"/>
</dbReference>
<keyword evidence="5 8" id="KW-0472">Membrane</keyword>
<keyword evidence="9" id="KW-0175">Coiled coil</keyword>
<keyword evidence="6 8" id="KW-0139">CF(1)</keyword>
<sequence length="184" mass="20663">MQSAITAEVVEPYAEALMSLTKSEDITDEVAYSVRELKNLFEDSDDLRIFFASPLVSVEDKKEVIRKIAEGQVHPFLLNFLLLLVDRKRIRFVEGIFSKYLEIVRQLNNVVLAEVTSAVRLYEGEAEKLVEKIKQLTGASDVEIQTKIDPDIIGGVIIKVGSQVYDASLKGQLRRISFSMLGKA</sequence>
<dbReference type="GO" id="GO:0031676">
    <property type="term" value="C:plasma membrane-derived thylakoid membrane"/>
    <property type="evidence" value="ECO:0007669"/>
    <property type="project" value="UniProtKB-SubCell"/>
</dbReference>
<comment type="similarity">
    <text evidence="8">Belongs to the ATPase delta chain family.</text>
</comment>
<comment type="subcellular location">
    <subcellularLocation>
        <location evidence="8">Cellular thylakoid membrane</location>
        <topology evidence="8">Peripheral membrane protein</topology>
    </subcellularLocation>
    <subcellularLocation>
        <location evidence="1">Membrane</location>
    </subcellularLocation>
</comment>
<dbReference type="PRINTS" id="PR00125">
    <property type="entry name" value="ATPASEDELTA"/>
</dbReference>
<gene>
    <name evidence="8" type="primary">atpH</name>
    <name evidence="8" type="synonym">atpD</name>
    <name evidence="10" type="ORF">GGC33_02475</name>
</gene>
<keyword evidence="7 8" id="KW-0066">ATP synthesis</keyword>
<organism evidence="10 11">
    <name type="scientific">Cyanobacterium aponinum 0216</name>
    <dbReference type="NCBI Taxonomy" id="2676140"/>
    <lineage>
        <taxon>Bacteria</taxon>
        <taxon>Bacillati</taxon>
        <taxon>Cyanobacteriota</taxon>
        <taxon>Cyanophyceae</taxon>
        <taxon>Oscillatoriophycideae</taxon>
        <taxon>Chroococcales</taxon>
        <taxon>Geminocystaceae</taxon>
        <taxon>Cyanobacterium</taxon>
    </lineage>
</organism>
<evidence type="ECO:0000256" key="2">
    <source>
        <dbReference type="ARBA" id="ARBA00022448"/>
    </source>
</evidence>
<feature type="coiled-coil region" evidence="9">
    <location>
        <begin position="112"/>
        <end position="139"/>
    </location>
</feature>
<name>A0A844GMH9_9CHRO</name>
<protein>
    <recommendedName>
        <fullName evidence="8">ATP synthase subunit delta</fullName>
    </recommendedName>
    <alternativeName>
        <fullName evidence="8">ATP synthase F(1) sector subunit delta</fullName>
    </alternativeName>
    <alternativeName>
        <fullName evidence="8">F-type ATPase subunit delta</fullName>
        <shortName evidence="8">F-ATPase subunit delta</shortName>
    </alternativeName>
</protein>
<evidence type="ECO:0000256" key="3">
    <source>
        <dbReference type="ARBA" id="ARBA00022781"/>
    </source>
</evidence>
<dbReference type="PANTHER" id="PTHR11910">
    <property type="entry name" value="ATP SYNTHASE DELTA CHAIN"/>
    <property type="match status" value="1"/>
</dbReference>
<dbReference type="AlphaFoldDB" id="A0A844GMH9"/>
<dbReference type="InterPro" id="IPR020781">
    <property type="entry name" value="ATPase_OSCP/d_CS"/>
</dbReference>
<dbReference type="RefSeq" id="WP_015218631.1">
    <property type="nucleotide sequence ID" value="NZ_WMIA01000002.1"/>
</dbReference>
<dbReference type="InterPro" id="IPR000711">
    <property type="entry name" value="ATPase_OSCP/dsu"/>
</dbReference>
<dbReference type="GO" id="GO:0046933">
    <property type="term" value="F:proton-transporting ATP synthase activity, rotational mechanism"/>
    <property type="evidence" value="ECO:0007669"/>
    <property type="project" value="UniProtKB-UniRule"/>
</dbReference>
<dbReference type="HAMAP" id="MF_01416">
    <property type="entry name" value="ATP_synth_delta_bact"/>
    <property type="match status" value="1"/>
</dbReference>